<proteinExistence type="predicted"/>
<name>A0AAV0MYD5_9ROSI</name>
<comment type="caution">
    <text evidence="2">The sequence shown here is derived from an EMBL/GenBank/DDBJ whole genome shotgun (WGS) entry which is preliminary data.</text>
</comment>
<evidence type="ECO:0000313" key="3">
    <source>
        <dbReference type="Proteomes" id="UP001154282"/>
    </source>
</evidence>
<gene>
    <name evidence="2" type="ORF">LITE_LOCUS30792</name>
</gene>
<dbReference type="EMBL" id="CAMGYJ010000007">
    <property type="protein sequence ID" value="CAI0451220.1"/>
    <property type="molecule type" value="Genomic_DNA"/>
</dbReference>
<keyword evidence="1" id="KW-0175">Coiled coil</keyword>
<dbReference type="PANTHER" id="PTHR37761:SF2">
    <property type="entry name" value="OS09G0108400 PROTEIN"/>
    <property type="match status" value="1"/>
</dbReference>
<dbReference type="Proteomes" id="UP001154282">
    <property type="component" value="Unassembled WGS sequence"/>
</dbReference>
<evidence type="ECO:0000256" key="1">
    <source>
        <dbReference type="SAM" id="Coils"/>
    </source>
</evidence>
<sequence>MYFLLSILIVKRAKIKLRTHPSVFFSPNSIRFGCHFDSTSSISRRHGSSSSITEQSRRREAEAMAGLLAWAADVVGGHGSVHGDEADDIPILFTEEQQSYVRELDRKSASLTRAIQDLRQRLPPADISQRLPHLLAHSLASNAALTMQLNAHSATKEQTQLREVTLQEENAAYERAISNCESKIQEKVQETDLLQRKLKEIDDVEINLREQMENVEAAKVSESAKSSDLVVLRKEVREGSDAEAAKVSVLEKLEAKKKELSSMEEIVQELERKWAHTQEKALKQPTPAQREKILDKQLHSLIEQLAAKQVHTSCHFNWPGKLLPNNNALME</sequence>
<feature type="coiled-coil region" evidence="1">
    <location>
        <begin position="250"/>
        <end position="280"/>
    </location>
</feature>
<evidence type="ECO:0000313" key="2">
    <source>
        <dbReference type="EMBL" id="CAI0451220.1"/>
    </source>
</evidence>
<accession>A0AAV0MYD5</accession>
<dbReference type="AlphaFoldDB" id="A0AAV0MYD5"/>
<keyword evidence="3" id="KW-1185">Reference proteome</keyword>
<feature type="coiled-coil region" evidence="1">
    <location>
        <begin position="156"/>
        <end position="221"/>
    </location>
</feature>
<organism evidence="2 3">
    <name type="scientific">Linum tenue</name>
    <dbReference type="NCBI Taxonomy" id="586396"/>
    <lineage>
        <taxon>Eukaryota</taxon>
        <taxon>Viridiplantae</taxon>
        <taxon>Streptophyta</taxon>
        <taxon>Embryophyta</taxon>
        <taxon>Tracheophyta</taxon>
        <taxon>Spermatophyta</taxon>
        <taxon>Magnoliopsida</taxon>
        <taxon>eudicotyledons</taxon>
        <taxon>Gunneridae</taxon>
        <taxon>Pentapetalae</taxon>
        <taxon>rosids</taxon>
        <taxon>fabids</taxon>
        <taxon>Malpighiales</taxon>
        <taxon>Linaceae</taxon>
        <taxon>Linum</taxon>
    </lineage>
</organism>
<dbReference type="PANTHER" id="PTHR37761">
    <property type="entry name" value="OS09G0108400 PROTEIN"/>
    <property type="match status" value="1"/>
</dbReference>
<protein>
    <submittedName>
        <fullName evidence="2">Uncharacterized protein</fullName>
    </submittedName>
</protein>
<reference evidence="2" key="1">
    <citation type="submission" date="2022-08" db="EMBL/GenBank/DDBJ databases">
        <authorList>
            <person name="Gutierrez-Valencia J."/>
        </authorList>
    </citation>
    <scope>NUCLEOTIDE SEQUENCE</scope>
</reference>